<comment type="caution">
    <text evidence="1">The sequence shown here is derived from an EMBL/GenBank/DDBJ whole genome shotgun (WGS) entry which is preliminary data.</text>
</comment>
<gene>
    <name evidence="1" type="ORF">Snoj_28710</name>
</gene>
<keyword evidence="2" id="KW-1185">Reference proteome</keyword>
<dbReference type="Proteomes" id="UP000613974">
    <property type="component" value="Unassembled WGS sequence"/>
</dbReference>
<name>A0ABQ3SLD5_9ACTN</name>
<evidence type="ECO:0000313" key="1">
    <source>
        <dbReference type="EMBL" id="GHI68953.1"/>
    </source>
</evidence>
<organism evidence="1 2">
    <name type="scientific">Streptomyces nojiriensis</name>
    <dbReference type="NCBI Taxonomy" id="66374"/>
    <lineage>
        <taxon>Bacteria</taxon>
        <taxon>Bacillati</taxon>
        <taxon>Actinomycetota</taxon>
        <taxon>Actinomycetes</taxon>
        <taxon>Kitasatosporales</taxon>
        <taxon>Streptomycetaceae</taxon>
        <taxon>Streptomyces</taxon>
    </lineage>
</organism>
<accession>A0ABQ3SLD5</accession>
<evidence type="ECO:0000313" key="2">
    <source>
        <dbReference type="Proteomes" id="UP000613974"/>
    </source>
</evidence>
<proteinExistence type="predicted"/>
<reference evidence="2" key="1">
    <citation type="submission" date="2023-07" db="EMBL/GenBank/DDBJ databases">
        <title>Whole genome shotgun sequence of Streptomyces nojiriensis NBRC 13794.</title>
        <authorList>
            <person name="Komaki H."/>
            <person name="Tamura T."/>
        </authorList>
    </citation>
    <scope>NUCLEOTIDE SEQUENCE [LARGE SCALE GENOMIC DNA]</scope>
    <source>
        <strain evidence="2">NBRC 13794</strain>
    </source>
</reference>
<protein>
    <submittedName>
        <fullName evidence="1">Uncharacterized protein</fullName>
    </submittedName>
</protein>
<sequence>MPPAVLGEVRAIGRFQWGSGGLRVTPAWPARLRGTASAGSAGPVRHGLPYAGPEEECVCACAGSTTAAASSPCPGARNTAALRAMEWHPGGGIRYTDLRLGRLGARSESATISSSN</sequence>
<dbReference type="EMBL" id="BNEC01000005">
    <property type="protein sequence ID" value="GHI68953.1"/>
    <property type="molecule type" value="Genomic_DNA"/>
</dbReference>